<organism evidence="1 2">
    <name type="scientific">Euplotes crassus</name>
    <dbReference type="NCBI Taxonomy" id="5936"/>
    <lineage>
        <taxon>Eukaryota</taxon>
        <taxon>Sar</taxon>
        <taxon>Alveolata</taxon>
        <taxon>Ciliophora</taxon>
        <taxon>Intramacronucleata</taxon>
        <taxon>Spirotrichea</taxon>
        <taxon>Hypotrichia</taxon>
        <taxon>Euplotida</taxon>
        <taxon>Euplotidae</taxon>
        <taxon>Moneuplotes</taxon>
    </lineage>
</organism>
<dbReference type="Proteomes" id="UP001295684">
    <property type="component" value="Unassembled WGS sequence"/>
</dbReference>
<evidence type="ECO:0000313" key="2">
    <source>
        <dbReference type="Proteomes" id="UP001295684"/>
    </source>
</evidence>
<dbReference type="EMBL" id="CAMPGE010024800">
    <property type="protein sequence ID" value="CAI2382616.1"/>
    <property type="molecule type" value="Genomic_DNA"/>
</dbReference>
<keyword evidence="2" id="KW-1185">Reference proteome</keyword>
<accession>A0AAD1XZZ0</accession>
<dbReference type="AlphaFoldDB" id="A0AAD1XZZ0"/>
<proteinExistence type="predicted"/>
<evidence type="ECO:0000313" key="1">
    <source>
        <dbReference type="EMBL" id="CAI2382616.1"/>
    </source>
</evidence>
<gene>
    <name evidence="1" type="ORF">ECRASSUSDP1_LOCUS24094</name>
</gene>
<comment type="caution">
    <text evidence="1">The sequence shown here is derived from an EMBL/GenBank/DDBJ whole genome shotgun (WGS) entry which is preliminary data.</text>
</comment>
<sequence length="160" mass="18649">MEKSRKSSHHQLKRKHSNNIFKVNRYAICPFLVRVFCYPEDSEGVDLEELHKLGQEEEHKQTALTYLVPEHLSKSSEQQDVVKSLELHCWEDTSFEELKDSICADLFSLNGESPKLLKLNHLYKGSERIKKIDYLEPGSKRNLKDAKFLPGDIFIVKYAK</sequence>
<protein>
    <submittedName>
        <fullName evidence="1">Uncharacterized protein</fullName>
    </submittedName>
</protein>
<reference evidence="1" key="1">
    <citation type="submission" date="2023-07" db="EMBL/GenBank/DDBJ databases">
        <authorList>
            <consortium name="AG Swart"/>
            <person name="Singh M."/>
            <person name="Singh A."/>
            <person name="Seah K."/>
            <person name="Emmerich C."/>
        </authorList>
    </citation>
    <scope>NUCLEOTIDE SEQUENCE</scope>
    <source>
        <strain evidence="1">DP1</strain>
    </source>
</reference>
<dbReference type="InterPro" id="IPR042534">
    <property type="entry name" value="SAP18_sf"/>
</dbReference>
<name>A0AAD1XZZ0_EUPCR</name>
<dbReference type="Gene3D" id="3.10.20.550">
    <property type="entry name" value="ASAP complex, SAP18 subunit"/>
    <property type="match status" value="1"/>
</dbReference>